<geneLocation type="mitochondrion" evidence="20"/>
<evidence type="ECO:0000256" key="4">
    <source>
        <dbReference type="ARBA" id="ARBA00012944"/>
    </source>
</evidence>
<comment type="function">
    <text evidence="18">Core subunit of the mitochondrial membrane respiratory chain NADH dehydrogenase (Complex I) which catalyzes electron transfer from NADH through the respiratory chain, using ubiquinone as an electron acceptor. Essential for the catalytic activity and assembly of complex I.</text>
</comment>
<dbReference type="Pfam" id="PF00361">
    <property type="entry name" value="Proton_antipo_M"/>
    <property type="match status" value="1"/>
</dbReference>
<gene>
    <name evidence="20" type="primary">ND2</name>
</gene>
<feature type="transmembrane region" description="Helical" evidence="18">
    <location>
        <begin position="257"/>
        <end position="277"/>
    </location>
</feature>
<feature type="transmembrane region" description="Helical" evidence="18">
    <location>
        <begin position="226"/>
        <end position="245"/>
    </location>
</feature>
<comment type="function">
    <text evidence="1">Core subunit of the mitochondrial membrane respiratory chain NADH dehydrogenase (Complex I) that is believed to belong to the minimal assembly required for catalysis. Complex I functions in the transfer of electrons from NADH to the respiratory chain. The immediate electron acceptor for the enzyme is believed to be ubiquinone.</text>
</comment>
<evidence type="ECO:0000256" key="2">
    <source>
        <dbReference type="ARBA" id="ARBA00004448"/>
    </source>
</evidence>
<dbReference type="InterPro" id="IPR001750">
    <property type="entry name" value="ND/Mrp_TM"/>
</dbReference>
<feature type="domain" description="NADH:quinone oxidoreductase/Mrp antiporter transmembrane" evidence="19">
    <location>
        <begin position="81"/>
        <end position="272"/>
    </location>
</feature>
<evidence type="ECO:0000256" key="11">
    <source>
        <dbReference type="ARBA" id="ARBA00022982"/>
    </source>
</evidence>
<sequence length="325" mass="35727">MYNKGLNILFLFTLTTGIALMITGKTWFSVWLGLEINMMSFLPIIMLTSPRGSEGGLKYFLVQAVASLIILQTSFSWFFFTAPAFLLMAPLALKLGMAPLHFWLPEVVKALGWSENMILLTLQKVGPLYLLSASSMMNSLTLIVLGLFSAVVGAVGGLNETDMRKLMAFSSIGHMGWMAAGMAVATMSWTLYLITYMIMALSVMMLLKKMKILYLSQLSSKGQDSIFMMVMLLSMGGFPPLLGFAPKWAILMDSLEVSLLVAVMLISASVITLYYYIRAGLAVLTFMGPNQGFLTPHSTPLFLMLALLNMLGGGVYMLMWSSLVL</sequence>
<dbReference type="PANTHER" id="PTHR46552">
    <property type="entry name" value="NADH-UBIQUINONE OXIDOREDUCTASE CHAIN 2"/>
    <property type="match status" value="1"/>
</dbReference>
<accession>E3SX70</accession>
<evidence type="ECO:0000256" key="8">
    <source>
        <dbReference type="ARBA" id="ARBA00022692"/>
    </source>
</evidence>
<dbReference type="GO" id="GO:0008137">
    <property type="term" value="F:NADH dehydrogenase (ubiquinone) activity"/>
    <property type="evidence" value="ECO:0007669"/>
    <property type="project" value="UniProtKB-EC"/>
</dbReference>
<comment type="similarity">
    <text evidence="3 18">Belongs to the complex I subunit 2 family.</text>
</comment>
<evidence type="ECO:0000256" key="14">
    <source>
        <dbReference type="ARBA" id="ARBA00023075"/>
    </source>
</evidence>
<keyword evidence="9 18" id="KW-0999">Mitochondrion inner membrane</keyword>
<keyword evidence="7 18" id="KW-0679">Respiratory chain</keyword>
<feature type="transmembrane region" description="Helical" evidence="18">
    <location>
        <begin position="59"/>
        <end position="79"/>
    </location>
</feature>
<evidence type="ECO:0000256" key="1">
    <source>
        <dbReference type="ARBA" id="ARBA00003257"/>
    </source>
</evidence>
<dbReference type="PRINTS" id="PR01436">
    <property type="entry name" value="NADHDHGNASE2"/>
</dbReference>
<keyword evidence="12 18" id="KW-1133">Transmembrane helix</keyword>
<keyword evidence="13 18" id="KW-0520">NAD</keyword>
<comment type="subcellular location">
    <subcellularLocation>
        <location evidence="2 18">Mitochondrion inner membrane</location>
        <topology evidence="2 18">Multi-pass membrane protein</topology>
    </subcellularLocation>
</comment>
<reference evidence="20" key="1">
    <citation type="journal article" date="2012" name="Mol. Phylogenet. Evol.">
        <title>Multiple rearrangements in mitochondrial genomes of Isopoda and phylogenetic implications.</title>
        <authorList>
            <person name="Kilpert F."/>
            <person name="Held C."/>
            <person name="Podsiadlowski L."/>
        </authorList>
    </citation>
    <scope>NUCLEOTIDE SEQUENCE</scope>
</reference>
<keyword evidence="14 18" id="KW-0830">Ubiquinone</keyword>
<dbReference type="EMBL" id="GU130252">
    <property type="protein sequence ID" value="ADA69753.1"/>
    <property type="molecule type" value="Genomic_DNA"/>
</dbReference>
<evidence type="ECO:0000256" key="6">
    <source>
        <dbReference type="ARBA" id="ARBA00022448"/>
    </source>
</evidence>
<proteinExistence type="inferred from homology"/>
<evidence type="ECO:0000256" key="12">
    <source>
        <dbReference type="ARBA" id="ARBA00022989"/>
    </source>
</evidence>
<dbReference type="GO" id="GO:0006120">
    <property type="term" value="P:mitochondrial electron transport, NADH to ubiquinone"/>
    <property type="evidence" value="ECO:0007669"/>
    <property type="project" value="InterPro"/>
</dbReference>
<dbReference type="InterPro" id="IPR003917">
    <property type="entry name" value="NADH_UbQ_OxRdtase_chain2"/>
</dbReference>
<feature type="transmembrane region" description="Helical" evidence="18">
    <location>
        <begin position="28"/>
        <end position="47"/>
    </location>
</feature>
<evidence type="ECO:0000256" key="17">
    <source>
        <dbReference type="ARBA" id="ARBA00049551"/>
    </source>
</evidence>
<evidence type="ECO:0000256" key="3">
    <source>
        <dbReference type="ARBA" id="ARBA00007012"/>
    </source>
</evidence>
<evidence type="ECO:0000256" key="18">
    <source>
        <dbReference type="RuleBase" id="RU003403"/>
    </source>
</evidence>
<evidence type="ECO:0000256" key="13">
    <source>
        <dbReference type="ARBA" id="ARBA00023027"/>
    </source>
</evidence>
<dbReference type="AlphaFoldDB" id="E3SX70"/>
<keyword evidence="6" id="KW-0813">Transport</keyword>
<evidence type="ECO:0000313" key="20">
    <source>
        <dbReference type="EMBL" id="ADA69753.1"/>
    </source>
</evidence>
<dbReference type="EC" id="7.1.1.2" evidence="4 18"/>
<keyword evidence="15 18" id="KW-0496">Mitochondrion</keyword>
<dbReference type="PANTHER" id="PTHR46552:SF1">
    <property type="entry name" value="NADH-UBIQUINONE OXIDOREDUCTASE CHAIN 2"/>
    <property type="match status" value="1"/>
</dbReference>
<feature type="transmembrane region" description="Helical" evidence="18">
    <location>
        <begin position="140"/>
        <end position="158"/>
    </location>
</feature>
<feature type="transmembrane region" description="Helical" evidence="18">
    <location>
        <begin position="297"/>
        <end position="319"/>
    </location>
</feature>
<keyword evidence="16 18" id="KW-0472">Membrane</keyword>
<evidence type="ECO:0000259" key="19">
    <source>
        <dbReference type="Pfam" id="PF00361"/>
    </source>
</evidence>
<evidence type="ECO:0000256" key="9">
    <source>
        <dbReference type="ARBA" id="ARBA00022792"/>
    </source>
</evidence>
<dbReference type="GO" id="GO:0005743">
    <property type="term" value="C:mitochondrial inner membrane"/>
    <property type="evidence" value="ECO:0007669"/>
    <property type="project" value="UniProtKB-SubCell"/>
</dbReference>
<feature type="transmembrane region" description="Helical" evidence="18">
    <location>
        <begin position="5"/>
        <end position="22"/>
    </location>
</feature>
<evidence type="ECO:0000256" key="16">
    <source>
        <dbReference type="ARBA" id="ARBA00023136"/>
    </source>
</evidence>
<dbReference type="InterPro" id="IPR050175">
    <property type="entry name" value="Complex_I_Subunit_2"/>
</dbReference>
<evidence type="ECO:0000256" key="5">
    <source>
        <dbReference type="ARBA" id="ARBA00021008"/>
    </source>
</evidence>
<name>E3SX70_ASEAQ</name>
<evidence type="ECO:0000256" key="10">
    <source>
        <dbReference type="ARBA" id="ARBA00022967"/>
    </source>
</evidence>
<evidence type="ECO:0000256" key="15">
    <source>
        <dbReference type="ARBA" id="ARBA00023128"/>
    </source>
</evidence>
<keyword evidence="11 18" id="KW-0249">Electron transport</keyword>
<feature type="transmembrane region" description="Helical" evidence="18">
    <location>
        <begin position="179"/>
        <end position="206"/>
    </location>
</feature>
<evidence type="ECO:0000256" key="7">
    <source>
        <dbReference type="ARBA" id="ARBA00022660"/>
    </source>
</evidence>
<comment type="catalytic activity">
    <reaction evidence="17 18">
        <text>a ubiquinone + NADH + 5 H(+)(in) = a ubiquinol + NAD(+) + 4 H(+)(out)</text>
        <dbReference type="Rhea" id="RHEA:29091"/>
        <dbReference type="Rhea" id="RHEA-COMP:9565"/>
        <dbReference type="Rhea" id="RHEA-COMP:9566"/>
        <dbReference type="ChEBI" id="CHEBI:15378"/>
        <dbReference type="ChEBI" id="CHEBI:16389"/>
        <dbReference type="ChEBI" id="CHEBI:17976"/>
        <dbReference type="ChEBI" id="CHEBI:57540"/>
        <dbReference type="ChEBI" id="CHEBI:57945"/>
        <dbReference type="EC" id="7.1.1.2"/>
    </reaction>
</comment>
<keyword evidence="10 18" id="KW-1278">Translocase</keyword>
<organism evidence="20">
    <name type="scientific">Asellus aquaticus</name>
    <name type="common">Water hoglouse</name>
    <dbReference type="NCBI Taxonomy" id="92525"/>
    <lineage>
        <taxon>Eukaryota</taxon>
        <taxon>Metazoa</taxon>
        <taxon>Ecdysozoa</taxon>
        <taxon>Arthropoda</taxon>
        <taxon>Crustacea</taxon>
        <taxon>Multicrustacea</taxon>
        <taxon>Malacostraca</taxon>
        <taxon>Eumalacostraca</taxon>
        <taxon>Peracarida</taxon>
        <taxon>Isopoda</taxon>
        <taxon>Asellota</taxon>
        <taxon>Aselloidea</taxon>
        <taxon>Asellidae</taxon>
        <taxon>Asellus</taxon>
    </lineage>
</organism>
<protein>
    <recommendedName>
        <fullName evidence="5 18">NADH-ubiquinone oxidoreductase chain 2</fullName>
        <ecNumber evidence="4 18">7.1.1.2</ecNumber>
    </recommendedName>
</protein>
<keyword evidence="8 18" id="KW-0812">Transmembrane</keyword>